<comment type="caution">
    <text evidence="1">The sequence shown here is derived from an EMBL/GenBank/DDBJ whole genome shotgun (WGS) entry which is preliminary data.</text>
</comment>
<name>A0A9W6KJA7_9ACTN</name>
<gene>
    <name evidence="1" type="ORF">GCM10017581_022900</name>
</gene>
<organism evidence="1 2">
    <name type="scientific">Dactylosporangium matsuzakiense</name>
    <dbReference type="NCBI Taxonomy" id="53360"/>
    <lineage>
        <taxon>Bacteria</taxon>
        <taxon>Bacillati</taxon>
        <taxon>Actinomycetota</taxon>
        <taxon>Actinomycetes</taxon>
        <taxon>Micromonosporales</taxon>
        <taxon>Micromonosporaceae</taxon>
        <taxon>Dactylosporangium</taxon>
    </lineage>
</organism>
<dbReference type="Proteomes" id="UP001143480">
    <property type="component" value="Unassembled WGS sequence"/>
</dbReference>
<dbReference type="RefSeq" id="WP_223094836.1">
    <property type="nucleotide sequence ID" value="NZ_BAAAXA010000001.1"/>
</dbReference>
<protein>
    <submittedName>
        <fullName evidence="1">Uncharacterized protein</fullName>
    </submittedName>
</protein>
<reference evidence="1" key="1">
    <citation type="journal article" date="2014" name="Int. J. Syst. Evol. Microbiol.">
        <title>Complete genome sequence of Corynebacterium casei LMG S-19264T (=DSM 44701T), isolated from a smear-ripened cheese.</title>
        <authorList>
            <consortium name="US DOE Joint Genome Institute (JGI-PGF)"/>
            <person name="Walter F."/>
            <person name="Albersmeier A."/>
            <person name="Kalinowski J."/>
            <person name="Ruckert C."/>
        </authorList>
    </citation>
    <scope>NUCLEOTIDE SEQUENCE</scope>
    <source>
        <strain evidence="1">VKM Ac-1321</strain>
    </source>
</reference>
<sequence length="63" mass="6861">MAKTLGRIADRVMQRLAPSADAGCTYDWYICYCSGGLMYKKKCMYGCSGVPNHCYSCGVTGTC</sequence>
<reference evidence="1" key="2">
    <citation type="submission" date="2023-01" db="EMBL/GenBank/DDBJ databases">
        <authorList>
            <person name="Sun Q."/>
            <person name="Evtushenko L."/>
        </authorList>
    </citation>
    <scope>NUCLEOTIDE SEQUENCE</scope>
    <source>
        <strain evidence="1">VKM Ac-1321</strain>
    </source>
</reference>
<accession>A0A9W6KJA7</accession>
<proteinExistence type="predicted"/>
<dbReference type="AlphaFoldDB" id="A0A9W6KJA7"/>
<evidence type="ECO:0000313" key="2">
    <source>
        <dbReference type="Proteomes" id="UP001143480"/>
    </source>
</evidence>
<dbReference type="EMBL" id="BSFP01000009">
    <property type="protein sequence ID" value="GLL00549.1"/>
    <property type="molecule type" value="Genomic_DNA"/>
</dbReference>
<keyword evidence="2" id="KW-1185">Reference proteome</keyword>
<evidence type="ECO:0000313" key="1">
    <source>
        <dbReference type="EMBL" id="GLL00549.1"/>
    </source>
</evidence>